<feature type="transmembrane region" description="Helical" evidence="5">
    <location>
        <begin position="102"/>
        <end position="126"/>
    </location>
</feature>
<evidence type="ECO:0000256" key="4">
    <source>
        <dbReference type="ARBA" id="ARBA00023136"/>
    </source>
</evidence>
<evidence type="ECO:0000256" key="5">
    <source>
        <dbReference type="SAM" id="Phobius"/>
    </source>
</evidence>
<evidence type="ECO:0000256" key="1">
    <source>
        <dbReference type="ARBA" id="ARBA00004141"/>
    </source>
</evidence>
<dbReference type="PANTHER" id="PTHR10361:SF28">
    <property type="entry name" value="P3 PROTEIN-RELATED"/>
    <property type="match status" value="1"/>
</dbReference>
<evidence type="ECO:0000256" key="2">
    <source>
        <dbReference type="ARBA" id="ARBA00022692"/>
    </source>
</evidence>
<feature type="transmembrane region" description="Helical" evidence="5">
    <location>
        <begin position="46"/>
        <end position="66"/>
    </location>
</feature>
<dbReference type="InterPro" id="IPR002657">
    <property type="entry name" value="BilAc:Na_symport/Acr3"/>
</dbReference>
<comment type="subcellular location">
    <subcellularLocation>
        <location evidence="1">Membrane</location>
        <topology evidence="1">Multi-pass membrane protein</topology>
    </subcellularLocation>
</comment>
<accession>A0A975T483</accession>
<dbReference type="InterPro" id="IPR004710">
    <property type="entry name" value="Bilac:Na_transpt"/>
</dbReference>
<feature type="transmembrane region" description="Helical" evidence="5">
    <location>
        <begin position="15"/>
        <end position="34"/>
    </location>
</feature>
<gene>
    <name evidence="6" type="ORF">B6N60_00525</name>
</gene>
<proteinExistence type="predicted"/>
<feature type="transmembrane region" description="Helical" evidence="5">
    <location>
        <begin position="168"/>
        <end position="189"/>
    </location>
</feature>
<reference evidence="6" key="1">
    <citation type="submission" date="2017-04" db="EMBL/GenBank/DDBJ databases">
        <title>Genome deletions in a multicellular cyanobacterial endosymbiont for morphological adaptation in marine diatoms.</title>
        <authorList>
            <person name="Wang Y."/>
            <person name="Gao H."/>
            <person name="Li R."/>
            <person name="Xu X."/>
        </authorList>
    </citation>
    <scope>NUCLEOTIDE SEQUENCE</scope>
    <source>
        <strain evidence="6">FACHB 800</strain>
    </source>
</reference>
<dbReference type="EMBL" id="CP021056">
    <property type="protein sequence ID" value="QXE21847.1"/>
    <property type="molecule type" value="Genomic_DNA"/>
</dbReference>
<dbReference type="Proteomes" id="UP000683511">
    <property type="component" value="Chromosome"/>
</dbReference>
<evidence type="ECO:0000256" key="3">
    <source>
        <dbReference type="ARBA" id="ARBA00022989"/>
    </source>
</evidence>
<keyword evidence="7" id="KW-1185">Reference proteome</keyword>
<dbReference type="InterPro" id="IPR038770">
    <property type="entry name" value="Na+/solute_symporter_sf"/>
</dbReference>
<dbReference type="AlphaFoldDB" id="A0A975T483"/>
<dbReference type="RefSeq" id="WP_190601032.1">
    <property type="nucleotide sequence ID" value="NZ_CP021056.1"/>
</dbReference>
<dbReference type="PANTHER" id="PTHR10361">
    <property type="entry name" value="SODIUM-BILE ACID COTRANSPORTER"/>
    <property type="match status" value="1"/>
</dbReference>
<feature type="transmembrane region" description="Helical" evidence="5">
    <location>
        <begin position="201"/>
        <end position="221"/>
    </location>
</feature>
<feature type="transmembrane region" description="Helical" evidence="5">
    <location>
        <begin position="256"/>
        <end position="275"/>
    </location>
</feature>
<evidence type="ECO:0000313" key="7">
    <source>
        <dbReference type="Proteomes" id="UP000683511"/>
    </source>
</evidence>
<keyword evidence="2 5" id="KW-0812">Transmembrane</keyword>
<name>A0A975T483_9NOST</name>
<keyword evidence="4 5" id="KW-0472">Membrane</keyword>
<dbReference type="KEGG" id="rsin:B6N60_00525"/>
<protein>
    <submittedName>
        <fullName evidence="6">Bile acid:sodium symporter</fullName>
    </submittedName>
</protein>
<sequence>MQEIIPILVLVLDKIAFLAFVVATMFGTGLKLTVKQIWEPLRNIRLVILSLVTNFLFVPIFIYLLLQVVPVTEPVKDGFIIMALASGPPALPKLAQIVKGNLAFSTGLMMILMLGTVFYMPLVLPLVLQGVQVNSWDIAKPLILMMITPLGIGLFIKSKSEDIALRFQAITAKLSSFGLLLGLVVRLIVHFNEIIILLKTGVIFICAIFIIFSFTVGYLLGGPGIDTQRVLGVGTAQRNFAAALLIGTSNFDDPNVISIIMVTSLLMMVSVLILGQKLPEIDKGQGTEVEQVEVL</sequence>
<dbReference type="Pfam" id="PF01758">
    <property type="entry name" value="SBF"/>
    <property type="match status" value="1"/>
</dbReference>
<feature type="transmembrane region" description="Helical" evidence="5">
    <location>
        <begin position="138"/>
        <end position="156"/>
    </location>
</feature>
<dbReference type="GO" id="GO:0016020">
    <property type="term" value="C:membrane"/>
    <property type="evidence" value="ECO:0007669"/>
    <property type="project" value="UniProtKB-SubCell"/>
</dbReference>
<organism evidence="6 7">
    <name type="scientific">Richelia sinica FACHB-800</name>
    <dbReference type="NCBI Taxonomy" id="1357546"/>
    <lineage>
        <taxon>Bacteria</taxon>
        <taxon>Bacillati</taxon>
        <taxon>Cyanobacteriota</taxon>
        <taxon>Cyanophyceae</taxon>
        <taxon>Nostocales</taxon>
        <taxon>Nostocaceae</taxon>
        <taxon>Richelia</taxon>
    </lineage>
</organism>
<evidence type="ECO:0000313" key="6">
    <source>
        <dbReference type="EMBL" id="QXE21847.1"/>
    </source>
</evidence>
<keyword evidence="3 5" id="KW-1133">Transmembrane helix</keyword>
<dbReference type="Gene3D" id="1.20.1530.20">
    <property type="match status" value="1"/>
</dbReference>